<dbReference type="InterPro" id="IPR009367">
    <property type="entry name" value="Elm1-like"/>
</dbReference>
<sequence length="296" mass="33686">MSRVLILSDGRPGHLNQSLAFVKYLNVSYDVVSVTFKHQWFKALSYIFDKVGIYSEKLFDIQLDKTYDMVVGTGSSTSYATKVLAKKMHAKSVAMMLPRGYRYDFDTIFAQSHDNPPKQKNIIEIPANFSYVKPKGLYKAQKKSIGIVIGGDNKSFTMSKEELQAQLDTIVEAYREYEVAITTSPRTSKEIEDLIESYAFDYEVIFSKNPINPIPDFLEQCETVFITGDSTSMISEAVSYGMSNVVVLPLESQGDNKFTRFIDTLEKEGYLHIFDGTIKHHNKKIDFKTYLEEVSL</sequence>
<accession>A0ABT7QPC8</accession>
<dbReference type="Pfam" id="PF06258">
    <property type="entry name" value="Mito_fiss_Elm1"/>
    <property type="match status" value="1"/>
</dbReference>
<dbReference type="RefSeq" id="WP_289401086.1">
    <property type="nucleotide sequence ID" value="NZ_JAQIBC010000001.1"/>
</dbReference>
<reference evidence="1" key="1">
    <citation type="submission" date="2023-01" db="EMBL/GenBank/DDBJ databases">
        <title>Sulfurovum sp. XTW-4 genome assembly.</title>
        <authorList>
            <person name="Wang J."/>
        </authorList>
    </citation>
    <scope>NUCLEOTIDE SEQUENCE</scope>
    <source>
        <strain evidence="1">XTW-4</strain>
    </source>
</reference>
<dbReference type="SUPFAM" id="SSF53756">
    <property type="entry name" value="UDP-Glycosyltransferase/glycogen phosphorylase"/>
    <property type="match status" value="1"/>
</dbReference>
<keyword evidence="2" id="KW-1185">Reference proteome</keyword>
<name>A0ABT7QPC8_9BACT</name>
<proteinExistence type="predicted"/>
<evidence type="ECO:0000313" key="2">
    <source>
        <dbReference type="Proteomes" id="UP001169066"/>
    </source>
</evidence>
<dbReference type="Proteomes" id="UP001169066">
    <property type="component" value="Unassembled WGS sequence"/>
</dbReference>
<organism evidence="1 2">
    <name type="scientific">Sulfurovum xiamenensis</name>
    <dbReference type="NCBI Taxonomy" id="3019066"/>
    <lineage>
        <taxon>Bacteria</taxon>
        <taxon>Pseudomonadati</taxon>
        <taxon>Campylobacterota</taxon>
        <taxon>Epsilonproteobacteria</taxon>
        <taxon>Campylobacterales</taxon>
        <taxon>Sulfurovaceae</taxon>
        <taxon>Sulfurovum</taxon>
    </lineage>
</organism>
<evidence type="ECO:0000313" key="1">
    <source>
        <dbReference type="EMBL" id="MDM5262932.1"/>
    </source>
</evidence>
<comment type="caution">
    <text evidence="1">The sequence shown here is derived from an EMBL/GenBank/DDBJ whole genome shotgun (WGS) entry which is preliminary data.</text>
</comment>
<gene>
    <name evidence="1" type="ORF">PF327_01845</name>
</gene>
<protein>
    <submittedName>
        <fullName evidence="1">ELM1/GtrOC1 family putative glycosyltransferase</fullName>
    </submittedName>
</protein>
<dbReference type="EMBL" id="JAQIBC010000001">
    <property type="protein sequence ID" value="MDM5262932.1"/>
    <property type="molecule type" value="Genomic_DNA"/>
</dbReference>